<dbReference type="EMBL" id="CP007029">
    <property type="protein sequence ID" value="AHE97137.1"/>
    <property type="molecule type" value="Genomic_DNA"/>
</dbReference>
<evidence type="ECO:0000313" key="11">
    <source>
        <dbReference type="Proteomes" id="UP000005289"/>
    </source>
</evidence>
<dbReference type="OrthoDB" id="9813458at2"/>
<dbReference type="PANTHER" id="PTHR30026">
    <property type="entry name" value="OUTER MEMBRANE PROTEIN TOLC"/>
    <property type="match status" value="1"/>
</dbReference>
<evidence type="ECO:0000313" key="10">
    <source>
        <dbReference type="EMBL" id="AHE97137.1"/>
    </source>
</evidence>
<dbReference type="GO" id="GO:0015562">
    <property type="term" value="F:efflux transmembrane transporter activity"/>
    <property type="evidence" value="ECO:0007669"/>
    <property type="project" value="InterPro"/>
</dbReference>
<dbReference type="Proteomes" id="UP000005289">
    <property type="component" value="Chromosome"/>
</dbReference>
<dbReference type="SUPFAM" id="SSF56954">
    <property type="entry name" value="Outer membrane efflux proteins (OEP)"/>
    <property type="match status" value="1"/>
</dbReference>
<dbReference type="NCBIfam" id="TIGR01844">
    <property type="entry name" value="type_I_sec_TolC"/>
    <property type="match status" value="1"/>
</dbReference>
<dbReference type="InterPro" id="IPR051906">
    <property type="entry name" value="TolC-like"/>
</dbReference>
<sequence>MKMLRTLCVTAVFAATWALPAQAEDLLQVFEHAQMEDAQLRAAEAQYRAVLEARPIARSTLLPQLSADAELGAFYSDPDGSSSIDGTSRNIALNLNQSLFDQRNRIGVRQADLQISSAAAELDAARQDLILRVAEAYFGVLVAQETLEFRRAEREAISRQLEQTQRRFEVGLIAITDVKEAQAQFDIASAEEIAAENALNLAREQLAVITNRYYDELAALGEHLDMPSPDPMDPQDWVSAALENNQELNAQRLNTEVAREQIGRQRAEGLPTLGLGASVSDTGYSGVNAVPGGQFNDRTDAQVGLRLDVPLYTGGRVSAITREAREEFEAAQETVVFTERQTVQNTRNSYLSVIANASRARALAQALQSTQAAFESAEAGFEVGTRTQVDVLLALREVFRAERDYAEARYGYLLETLRLQRAVGSLSLADLQRINAFLE</sequence>
<dbReference type="GO" id="GO:1990281">
    <property type="term" value="C:efflux pump complex"/>
    <property type="evidence" value="ECO:0007669"/>
    <property type="project" value="TreeGrafter"/>
</dbReference>
<feature type="signal peptide" evidence="9">
    <location>
        <begin position="1"/>
        <end position="23"/>
    </location>
</feature>
<dbReference type="HOGENOM" id="CLU_012817_0_2_6"/>
<dbReference type="InterPro" id="IPR003423">
    <property type="entry name" value="OMP_efflux"/>
</dbReference>
<accession>W0DIR0</accession>
<dbReference type="GO" id="GO:0015288">
    <property type="term" value="F:porin activity"/>
    <property type="evidence" value="ECO:0007669"/>
    <property type="project" value="TreeGrafter"/>
</dbReference>
<dbReference type="RefSeq" id="WP_006746331.1">
    <property type="nucleotide sequence ID" value="NZ_CP007029.1"/>
</dbReference>
<dbReference type="AlphaFoldDB" id="W0DIR0"/>
<feature type="coiled-coil region" evidence="8">
    <location>
        <begin position="108"/>
        <end position="167"/>
    </location>
</feature>
<reference evidence="10 11" key="1">
    <citation type="submission" date="2013-12" db="EMBL/GenBank/DDBJ databases">
        <authorList>
            <consortium name="DOE Joint Genome Institute"/>
            <person name="Muyzer G."/>
            <person name="Huntemann M."/>
            <person name="Han J."/>
            <person name="Chen A."/>
            <person name="Kyrpides N."/>
            <person name="Mavromatis K."/>
            <person name="Markowitz V."/>
            <person name="Palaniappan K."/>
            <person name="Ivanova N."/>
            <person name="Schaumberg A."/>
            <person name="Pati A."/>
            <person name="Liolios K."/>
            <person name="Nordberg H.P."/>
            <person name="Cantor M.N."/>
            <person name="Hua S.X."/>
            <person name="Woyke T."/>
        </authorList>
    </citation>
    <scope>NUCLEOTIDE SEQUENCE [LARGE SCALE GENOMIC DNA]</scope>
    <source>
        <strain evidence="10 11">ARh 1</strain>
    </source>
</reference>
<keyword evidence="5" id="KW-0812">Transmembrane</keyword>
<keyword evidence="8" id="KW-0175">Coiled coil</keyword>
<evidence type="ECO:0000256" key="6">
    <source>
        <dbReference type="ARBA" id="ARBA00023136"/>
    </source>
</evidence>
<feature type="chain" id="PRO_5004786868" evidence="9">
    <location>
        <begin position="24"/>
        <end position="439"/>
    </location>
</feature>
<comment type="similarity">
    <text evidence="2">Belongs to the outer membrane factor (OMF) (TC 1.B.17) family.</text>
</comment>
<evidence type="ECO:0000256" key="5">
    <source>
        <dbReference type="ARBA" id="ARBA00022692"/>
    </source>
</evidence>
<evidence type="ECO:0000256" key="2">
    <source>
        <dbReference type="ARBA" id="ARBA00007613"/>
    </source>
</evidence>
<evidence type="ECO:0000256" key="1">
    <source>
        <dbReference type="ARBA" id="ARBA00004442"/>
    </source>
</evidence>
<evidence type="ECO:0000256" key="4">
    <source>
        <dbReference type="ARBA" id="ARBA00022452"/>
    </source>
</evidence>
<comment type="subcellular location">
    <subcellularLocation>
        <location evidence="1">Cell outer membrane</location>
    </subcellularLocation>
</comment>
<dbReference type="GO" id="GO:0009279">
    <property type="term" value="C:cell outer membrane"/>
    <property type="evidence" value="ECO:0007669"/>
    <property type="project" value="UniProtKB-SubCell"/>
</dbReference>
<dbReference type="KEGG" id="tti:THITH_01310"/>
<evidence type="ECO:0000256" key="3">
    <source>
        <dbReference type="ARBA" id="ARBA00022448"/>
    </source>
</evidence>
<name>W0DIR0_9GAMM</name>
<dbReference type="STRING" id="713585.THITH_01310"/>
<keyword evidence="3" id="KW-0813">Transport</keyword>
<organism evidence="10 11">
    <name type="scientific">Thioalkalivibrio paradoxus ARh 1</name>
    <dbReference type="NCBI Taxonomy" id="713585"/>
    <lineage>
        <taxon>Bacteria</taxon>
        <taxon>Pseudomonadati</taxon>
        <taxon>Pseudomonadota</taxon>
        <taxon>Gammaproteobacteria</taxon>
        <taxon>Chromatiales</taxon>
        <taxon>Ectothiorhodospiraceae</taxon>
        <taxon>Thioalkalivibrio</taxon>
    </lineage>
</organism>
<dbReference type="Pfam" id="PF02321">
    <property type="entry name" value="OEP"/>
    <property type="match status" value="2"/>
</dbReference>
<proteinExistence type="inferred from homology"/>
<dbReference type="InterPro" id="IPR010130">
    <property type="entry name" value="T1SS_OMP_TolC"/>
</dbReference>
<evidence type="ECO:0000256" key="7">
    <source>
        <dbReference type="ARBA" id="ARBA00023237"/>
    </source>
</evidence>
<keyword evidence="11" id="KW-1185">Reference proteome</keyword>
<keyword evidence="9" id="KW-0732">Signal</keyword>
<dbReference type="PANTHER" id="PTHR30026:SF20">
    <property type="entry name" value="OUTER MEMBRANE PROTEIN TOLC"/>
    <property type="match status" value="1"/>
</dbReference>
<evidence type="ECO:0000256" key="8">
    <source>
        <dbReference type="SAM" id="Coils"/>
    </source>
</evidence>
<keyword evidence="6" id="KW-0472">Membrane</keyword>
<gene>
    <name evidence="10" type="ORF">THITH_01310</name>
</gene>
<keyword evidence="4" id="KW-1134">Transmembrane beta strand</keyword>
<protein>
    <submittedName>
        <fullName evidence="10">Type I secretion protein TolC</fullName>
    </submittedName>
</protein>
<evidence type="ECO:0000256" key="9">
    <source>
        <dbReference type="SAM" id="SignalP"/>
    </source>
</evidence>
<keyword evidence="7" id="KW-0998">Cell outer membrane</keyword>
<dbReference type="Gene3D" id="1.20.1600.10">
    <property type="entry name" value="Outer membrane efflux proteins (OEP)"/>
    <property type="match status" value="1"/>
</dbReference>